<comment type="caution">
    <text evidence="2">The sequence shown here is derived from an EMBL/GenBank/DDBJ whole genome shotgun (WGS) entry which is preliminary data.</text>
</comment>
<evidence type="ECO:0000313" key="3">
    <source>
        <dbReference type="Proteomes" id="UP001293593"/>
    </source>
</evidence>
<evidence type="ECO:0000256" key="1">
    <source>
        <dbReference type="SAM" id="MobiDB-lite"/>
    </source>
</evidence>
<dbReference type="AlphaFoldDB" id="A0AAE1JM73"/>
<dbReference type="EMBL" id="JAWXYG010000005">
    <property type="protein sequence ID" value="KAK4271381.1"/>
    <property type="molecule type" value="Genomic_DNA"/>
</dbReference>
<organism evidence="2 3">
    <name type="scientific">Acacia crassicarpa</name>
    <name type="common">northern wattle</name>
    <dbReference type="NCBI Taxonomy" id="499986"/>
    <lineage>
        <taxon>Eukaryota</taxon>
        <taxon>Viridiplantae</taxon>
        <taxon>Streptophyta</taxon>
        <taxon>Embryophyta</taxon>
        <taxon>Tracheophyta</taxon>
        <taxon>Spermatophyta</taxon>
        <taxon>Magnoliopsida</taxon>
        <taxon>eudicotyledons</taxon>
        <taxon>Gunneridae</taxon>
        <taxon>Pentapetalae</taxon>
        <taxon>rosids</taxon>
        <taxon>fabids</taxon>
        <taxon>Fabales</taxon>
        <taxon>Fabaceae</taxon>
        <taxon>Caesalpinioideae</taxon>
        <taxon>mimosoid clade</taxon>
        <taxon>Acacieae</taxon>
        <taxon>Acacia</taxon>
    </lineage>
</organism>
<feature type="region of interest" description="Disordered" evidence="1">
    <location>
        <begin position="51"/>
        <end position="71"/>
    </location>
</feature>
<name>A0AAE1JM73_9FABA</name>
<evidence type="ECO:0000313" key="2">
    <source>
        <dbReference type="EMBL" id="KAK4271381.1"/>
    </source>
</evidence>
<reference evidence="2" key="1">
    <citation type="submission" date="2023-10" db="EMBL/GenBank/DDBJ databases">
        <title>Chromosome-level genome of the transformable northern wattle, Acacia crassicarpa.</title>
        <authorList>
            <person name="Massaro I."/>
            <person name="Sinha N.R."/>
            <person name="Poethig S."/>
            <person name="Leichty A.R."/>
        </authorList>
    </citation>
    <scope>NUCLEOTIDE SEQUENCE</scope>
    <source>
        <strain evidence="2">Acra3RX</strain>
        <tissue evidence="2">Leaf</tissue>
    </source>
</reference>
<keyword evidence="3" id="KW-1185">Reference proteome</keyword>
<gene>
    <name evidence="2" type="ORF">QN277_020083</name>
</gene>
<feature type="compositionally biased region" description="Basic and acidic residues" evidence="1">
    <location>
        <begin position="61"/>
        <end position="71"/>
    </location>
</feature>
<protein>
    <submittedName>
        <fullName evidence="2">Uncharacterized protein</fullName>
    </submittedName>
</protein>
<proteinExistence type="predicted"/>
<accession>A0AAE1JM73</accession>
<dbReference type="Proteomes" id="UP001293593">
    <property type="component" value="Unassembled WGS sequence"/>
</dbReference>
<sequence length="71" mass="7775">MVSPVSPNWVFDYGYLDDIPVTGSDLPPLDPPGFAWPSHFLVAPPPDFSVGLDDTYGNSDGLKEPARSRKR</sequence>